<dbReference type="Pfam" id="PF00419">
    <property type="entry name" value="Fimbrial"/>
    <property type="match status" value="1"/>
</dbReference>
<gene>
    <name evidence="2" type="primary">papK</name>
    <name evidence="2" type="ORF">NCTC10211_04840</name>
</gene>
<dbReference type="GO" id="GO:0043709">
    <property type="term" value="P:cell adhesion involved in single-species biofilm formation"/>
    <property type="evidence" value="ECO:0007669"/>
    <property type="project" value="TreeGrafter"/>
</dbReference>
<dbReference type="PANTHER" id="PTHR33420">
    <property type="entry name" value="FIMBRIAL SUBUNIT ELFA-RELATED"/>
    <property type="match status" value="1"/>
</dbReference>
<name>A0A380A6E5_SERMA</name>
<dbReference type="SUPFAM" id="SSF49401">
    <property type="entry name" value="Bacterial adhesins"/>
    <property type="match status" value="1"/>
</dbReference>
<dbReference type="AlphaFoldDB" id="A0A380A6E5"/>
<evidence type="ECO:0000313" key="3">
    <source>
        <dbReference type="Proteomes" id="UP000254765"/>
    </source>
</evidence>
<dbReference type="InterPro" id="IPR050263">
    <property type="entry name" value="Bact_Fimbrial_Adh_Pro"/>
</dbReference>
<evidence type="ECO:0000259" key="1">
    <source>
        <dbReference type="Pfam" id="PF00419"/>
    </source>
</evidence>
<dbReference type="InterPro" id="IPR008966">
    <property type="entry name" value="Adhesion_dom_sf"/>
</dbReference>
<dbReference type="InterPro" id="IPR000259">
    <property type="entry name" value="Adhesion_dom_fimbrial"/>
</dbReference>
<proteinExistence type="predicted"/>
<dbReference type="InterPro" id="IPR036937">
    <property type="entry name" value="Adhesion_dom_fimbrial_sf"/>
</dbReference>
<protein>
    <submittedName>
        <fullName evidence="2">Fimbrial adapter papK</fullName>
    </submittedName>
</protein>
<dbReference type="EMBL" id="UGYK01000002">
    <property type="protein sequence ID" value="SUI75258.1"/>
    <property type="molecule type" value="Genomic_DNA"/>
</dbReference>
<dbReference type="Gene3D" id="2.60.40.1090">
    <property type="entry name" value="Fimbrial-type adhesion domain"/>
    <property type="match status" value="1"/>
</dbReference>
<dbReference type="GO" id="GO:0009289">
    <property type="term" value="C:pilus"/>
    <property type="evidence" value="ECO:0007669"/>
    <property type="project" value="InterPro"/>
</dbReference>
<accession>A0A380A6E5</accession>
<dbReference type="PANTHER" id="PTHR33420:SF9">
    <property type="entry name" value="MINOR FIMBRIAL SUBUNIT"/>
    <property type="match status" value="1"/>
</dbReference>
<organism evidence="2 3">
    <name type="scientific">Serratia marcescens</name>
    <dbReference type="NCBI Taxonomy" id="615"/>
    <lineage>
        <taxon>Bacteria</taxon>
        <taxon>Pseudomonadati</taxon>
        <taxon>Pseudomonadota</taxon>
        <taxon>Gammaproteobacteria</taxon>
        <taxon>Enterobacterales</taxon>
        <taxon>Yersiniaceae</taxon>
        <taxon>Serratia</taxon>
    </lineage>
</organism>
<evidence type="ECO:0000313" key="2">
    <source>
        <dbReference type="EMBL" id="SUI75258.1"/>
    </source>
</evidence>
<dbReference type="Proteomes" id="UP000254765">
    <property type="component" value="Unassembled WGS sequence"/>
</dbReference>
<reference evidence="2 3" key="1">
    <citation type="submission" date="2018-06" db="EMBL/GenBank/DDBJ databases">
        <authorList>
            <consortium name="Pathogen Informatics"/>
            <person name="Doyle S."/>
        </authorList>
    </citation>
    <scope>NUCLEOTIDE SEQUENCE [LARGE SCALE GENOMIC DNA]</scope>
    <source>
        <strain evidence="2 3">NCTC10211</strain>
    </source>
</reference>
<sequence length="105" mass="10904">MHLTECDLSLGNTVAITFTGTENAKLPGLLALDAGSLASGIGIGLEDSSGKALPLNRASDKFRLNAGNTTLTLQAYVQGEPEAIQTKSIGRGTFSAVATFTLEYE</sequence>
<feature type="domain" description="Fimbrial-type adhesion" evidence="1">
    <location>
        <begin position="5"/>
        <end position="104"/>
    </location>
</feature>